<feature type="binding site" evidence="3">
    <location>
        <position position="202"/>
    </location>
    <ligand>
        <name>Zn(2+)</name>
        <dbReference type="ChEBI" id="CHEBI:29105"/>
        <label>1</label>
        <note>catalytic</note>
    </ligand>
</feature>
<dbReference type="KEGG" id="spoa:EQM13_09920"/>
<evidence type="ECO:0000256" key="2">
    <source>
        <dbReference type="PIRSR" id="PIRSR001359-2"/>
    </source>
</evidence>
<dbReference type="AlphaFoldDB" id="A0A410QD02"/>
<dbReference type="CDD" id="cd00947">
    <property type="entry name" value="TBP_aldolase_IIB"/>
    <property type="match status" value="1"/>
</dbReference>
<gene>
    <name evidence="4" type="ORF">EQM13_09920</name>
</gene>
<dbReference type="Proteomes" id="UP000287969">
    <property type="component" value="Chromosome"/>
</dbReference>
<dbReference type="GO" id="GO:0005829">
    <property type="term" value="C:cytosol"/>
    <property type="evidence" value="ECO:0007669"/>
    <property type="project" value="TreeGrafter"/>
</dbReference>
<reference evidence="5" key="1">
    <citation type="submission" date="2019-01" db="EMBL/GenBank/DDBJ databases">
        <title>Draft genomes of a novel of Sporanaerobacter strains.</title>
        <authorList>
            <person name="Ma S."/>
        </authorList>
    </citation>
    <scope>NUCLEOTIDE SEQUENCE [LARGE SCALE GENOMIC DNA]</scope>
    <source>
        <strain evidence="5">NJN-17</strain>
    </source>
</reference>
<keyword evidence="3" id="KW-0862">Zinc</keyword>
<feature type="binding site" evidence="2">
    <location>
        <begin position="224"/>
        <end position="227"/>
    </location>
    <ligand>
        <name>dihydroxyacetone phosphate</name>
        <dbReference type="ChEBI" id="CHEBI:57642"/>
    </ligand>
</feature>
<organism evidence="4 5">
    <name type="scientific">Acidilutibacter cellobiosedens</name>
    <dbReference type="NCBI Taxonomy" id="2507161"/>
    <lineage>
        <taxon>Bacteria</taxon>
        <taxon>Bacillati</taxon>
        <taxon>Bacillota</taxon>
        <taxon>Tissierellia</taxon>
        <taxon>Tissierellales</taxon>
        <taxon>Acidilutibacteraceae</taxon>
        <taxon>Acidilutibacter</taxon>
    </lineage>
</organism>
<dbReference type="NCBIfam" id="TIGR00167">
    <property type="entry name" value="cbbA"/>
    <property type="match status" value="1"/>
</dbReference>
<feature type="binding site" evidence="2">
    <location>
        <position position="175"/>
    </location>
    <ligand>
        <name>dihydroxyacetone phosphate</name>
        <dbReference type="ChEBI" id="CHEBI:57642"/>
    </ligand>
</feature>
<feature type="binding site" evidence="3">
    <location>
        <position position="79"/>
    </location>
    <ligand>
        <name>Zn(2+)</name>
        <dbReference type="ChEBI" id="CHEBI:29105"/>
        <label>1</label>
        <note>catalytic</note>
    </ligand>
</feature>
<keyword evidence="5" id="KW-1185">Reference proteome</keyword>
<name>A0A410QD02_9FIRM</name>
<dbReference type="PANTHER" id="PTHR30304:SF0">
    <property type="entry name" value="D-TAGATOSE-1,6-BISPHOSPHATE ALDOLASE SUBUNIT GATY-RELATED"/>
    <property type="match status" value="1"/>
</dbReference>
<dbReference type="InterPro" id="IPR000771">
    <property type="entry name" value="FBA_II"/>
</dbReference>
<evidence type="ECO:0000313" key="5">
    <source>
        <dbReference type="Proteomes" id="UP000287969"/>
    </source>
</evidence>
<feature type="binding site" evidence="2">
    <location>
        <begin position="203"/>
        <end position="205"/>
    </location>
    <ligand>
        <name>dihydroxyacetone phosphate</name>
        <dbReference type="ChEBI" id="CHEBI:57642"/>
    </ligand>
</feature>
<evidence type="ECO:0000313" key="4">
    <source>
        <dbReference type="EMBL" id="QAT61887.1"/>
    </source>
</evidence>
<feature type="binding site" evidence="3">
    <location>
        <position position="174"/>
    </location>
    <ligand>
        <name>Zn(2+)</name>
        <dbReference type="ChEBI" id="CHEBI:29105"/>
        <label>1</label>
        <note>catalytic</note>
    </ligand>
</feature>
<protein>
    <submittedName>
        <fullName evidence="4">Class II fructose-bisphosphate aldolase</fullName>
    </submittedName>
</protein>
<feature type="active site" description="Proton donor" evidence="1">
    <location>
        <position position="78"/>
    </location>
</feature>
<evidence type="ECO:0000256" key="3">
    <source>
        <dbReference type="PIRSR" id="PIRSR001359-3"/>
    </source>
</evidence>
<evidence type="ECO:0000256" key="1">
    <source>
        <dbReference type="PIRSR" id="PIRSR001359-1"/>
    </source>
</evidence>
<keyword evidence="3" id="KW-0479">Metal-binding</keyword>
<dbReference type="Gene3D" id="3.20.20.70">
    <property type="entry name" value="Aldolase class I"/>
    <property type="match status" value="1"/>
</dbReference>
<dbReference type="OrthoDB" id="9803995at2"/>
<dbReference type="GO" id="GO:0008270">
    <property type="term" value="F:zinc ion binding"/>
    <property type="evidence" value="ECO:0007669"/>
    <property type="project" value="InterPro"/>
</dbReference>
<dbReference type="SUPFAM" id="SSF51569">
    <property type="entry name" value="Aldolase"/>
    <property type="match status" value="1"/>
</dbReference>
<dbReference type="RefSeq" id="WP_128752558.1">
    <property type="nucleotide sequence ID" value="NZ_CP035282.1"/>
</dbReference>
<dbReference type="PANTHER" id="PTHR30304">
    <property type="entry name" value="D-TAGATOSE-1,6-BISPHOSPHATE ALDOLASE"/>
    <property type="match status" value="1"/>
</dbReference>
<accession>A0A410QD02</accession>
<dbReference type="PIRSF" id="PIRSF001359">
    <property type="entry name" value="F_bP_aldolase_II"/>
    <property type="match status" value="1"/>
</dbReference>
<dbReference type="InterPro" id="IPR013785">
    <property type="entry name" value="Aldolase_TIM"/>
</dbReference>
<dbReference type="GO" id="GO:0009025">
    <property type="term" value="F:tagatose-bisphosphate aldolase activity"/>
    <property type="evidence" value="ECO:0007669"/>
    <property type="project" value="TreeGrafter"/>
</dbReference>
<dbReference type="Pfam" id="PF01116">
    <property type="entry name" value="F_bP_aldolase"/>
    <property type="match status" value="1"/>
</dbReference>
<feature type="binding site" evidence="3">
    <location>
        <position position="130"/>
    </location>
    <ligand>
        <name>Zn(2+)</name>
        <dbReference type="ChEBI" id="CHEBI:29105"/>
        <label>2</label>
    </ligand>
</feature>
<proteinExistence type="predicted"/>
<dbReference type="EMBL" id="CP035282">
    <property type="protein sequence ID" value="QAT61887.1"/>
    <property type="molecule type" value="Genomic_DNA"/>
</dbReference>
<dbReference type="GO" id="GO:0005975">
    <property type="term" value="P:carbohydrate metabolic process"/>
    <property type="evidence" value="ECO:0007669"/>
    <property type="project" value="InterPro"/>
</dbReference>
<feature type="binding site" evidence="3">
    <location>
        <position position="100"/>
    </location>
    <ligand>
        <name>Zn(2+)</name>
        <dbReference type="ChEBI" id="CHEBI:29105"/>
        <label>2</label>
    </ligand>
</feature>
<sequence>MFVSMDKILNKAAAEEYGVVAPNVYNLETVGAGFKAAIELKSPLIMDVYDALDLELIAEAAKFFSKRYPEVTVALNLDHGKSYEVAVKAIRYGFTSVMVDRSSLAFEDNIKQVREIVKMAHAIGVSVESELGHVGQGITYDNDRDNGLTKVSEAVEYINKTGVDCLAVAVGTAHGRYVGTPHLDFERLAELKAICKVPLVLHGGSSSGDENLKKAVETGITKVNIGTDLKTAGALGAKEYLERTEFPSLIEMIDCGVEGYKEKIKHYMVLFGCNNRG</sequence>
<comment type="cofactor">
    <cofactor evidence="3">
        <name>Zn(2+)</name>
        <dbReference type="ChEBI" id="CHEBI:29105"/>
    </cofactor>
    <text evidence="3">Binds 2 Zn(2+) ions per subunit. One is catalytic and the other provides a structural contribution.</text>
</comment>
<dbReference type="InterPro" id="IPR050246">
    <property type="entry name" value="Class_II_FBP_aldolase"/>
</dbReference>